<dbReference type="OrthoDB" id="8612398at2"/>
<dbReference type="RefSeq" id="WP_090388950.1">
    <property type="nucleotide sequence ID" value="NZ_FMZO01000002.1"/>
</dbReference>
<accession>A0A1G6LFZ3</accession>
<name>A0A1G6LFZ3_NIADE</name>
<evidence type="ECO:0000313" key="2">
    <source>
        <dbReference type="Proteomes" id="UP000198757"/>
    </source>
</evidence>
<keyword evidence="2" id="KW-1185">Reference proteome</keyword>
<dbReference type="EMBL" id="FMZO01000002">
    <property type="protein sequence ID" value="SDC42149.1"/>
    <property type="molecule type" value="Genomic_DNA"/>
</dbReference>
<dbReference type="Proteomes" id="UP000198757">
    <property type="component" value="Unassembled WGS sequence"/>
</dbReference>
<proteinExistence type="predicted"/>
<sequence length="223" mass="26005">MGLDMRPMGKPKPGFEKRFEEVFIMVTQNKIPKRKLIDKLKGKKQQTKEALLQEWRANQIPSYEALKAPRVGRDKEADNWIRSRYDELEQKPLLESFLKEYEGYYVIELAKELDGVPVYIAMGQDENVFRGEFLRNCVDILGEDLAYQAWSSKFATETLDYGNKLMVTADRLAEENGLKHLKEQRLPPDADEDTMESKLHIVYSLARWLIFYGKNGHGYEADF</sequence>
<evidence type="ECO:0000313" key="1">
    <source>
        <dbReference type="EMBL" id="SDC42149.1"/>
    </source>
</evidence>
<protein>
    <submittedName>
        <fullName evidence="1">Uncharacterized protein</fullName>
    </submittedName>
</protein>
<organism evidence="1 2">
    <name type="scientific">Niabella drilacis (strain DSM 25811 / CCM 8410 / CCUG 62505 / LMG 26954 / E90)</name>
    <dbReference type="NCBI Taxonomy" id="1285928"/>
    <lineage>
        <taxon>Bacteria</taxon>
        <taxon>Pseudomonadati</taxon>
        <taxon>Bacteroidota</taxon>
        <taxon>Chitinophagia</taxon>
        <taxon>Chitinophagales</taxon>
        <taxon>Chitinophagaceae</taxon>
        <taxon>Niabella</taxon>
    </lineage>
</organism>
<gene>
    <name evidence="1" type="ORF">SAMN04487894_102336</name>
</gene>
<dbReference type="AlphaFoldDB" id="A0A1G6LFZ3"/>
<reference evidence="2" key="1">
    <citation type="submission" date="2016-10" db="EMBL/GenBank/DDBJ databases">
        <authorList>
            <person name="Varghese N."/>
            <person name="Submissions S."/>
        </authorList>
    </citation>
    <scope>NUCLEOTIDE SEQUENCE [LARGE SCALE GENOMIC DNA]</scope>
    <source>
        <strain evidence="2">DSM 25811 / CCM 8410 / LMG 26954 / E90</strain>
    </source>
</reference>